<proteinExistence type="predicted"/>
<gene>
    <name evidence="2" type="ORF">KDB89_13630</name>
</gene>
<keyword evidence="3" id="KW-1185">Reference proteome</keyword>
<evidence type="ECO:0000256" key="1">
    <source>
        <dbReference type="SAM" id="MobiDB-lite"/>
    </source>
</evidence>
<dbReference type="RefSeq" id="WP_219081932.1">
    <property type="nucleotide sequence ID" value="NZ_CP079216.1"/>
</dbReference>
<organism evidence="2 3">
    <name type="scientific">Tessaracoccus palaemonis</name>
    <dbReference type="NCBI Taxonomy" id="2829499"/>
    <lineage>
        <taxon>Bacteria</taxon>
        <taxon>Bacillati</taxon>
        <taxon>Actinomycetota</taxon>
        <taxon>Actinomycetes</taxon>
        <taxon>Propionibacteriales</taxon>
        <taxon>Propionibacteriaceae</taxon>
        <taxon>Tessaracoccus</taxon>
    </lineage>
</organism>
<sequence>MTANLIRVRDKRTGHEITINKALADDHYELVNEPAVDGNGKPRAPKPATAAPAEEAADTPPKAQPRPTKTDTKEK</sequence>
<name>A0ABX8SJB6_9ACTN</name>
<dbReference type="EMBL" id="CP079216">
    <property type="protein sequence ID" value="QXT62755.1"/>
    <property type="molecule type" value="Genomic_DNA"/>
</dbReference>
<feature type="region of interest" description="Disordered" evidence="1">
    <location>
        <begin position="32"/>
        <end position="75"/>
    </location>
</feature>
<protein>
    <submittedName>
        <fullName evidence="2">Uncharacterized protein</fullName>
    </submittedName>
</protein>
<feature type="compositionally biased region" description="Low complexity" evidence="1">
    <location>
        <begin position="46"/>
        <end position="61"/>
    </location>
</feature>
<evidence type="ECO:0000313" key="2">
    <source>
        <dbReference type="EMBL" id="QXT62755.1"/>
    </source>
</evidence>
<reference evidence="2 3" key="1">
    <citation type="submission" date="2021-07" db="EMBL/GenBank/DDBJ databases">
        <title>complete genome sequencing of Tessaracoccus sp.J1M15.</title>
        <authorList>
            <person name="Bae J.-W."/>
            <person name="Kim D.-y."/>
        </authorList>
    </citation>
    <scope>NUCLEOTIDE SEQUENCE [LARGE SCALE GENOMIC DNA]</scope>
    <source>
        <strain evidence="2 3">J1M15</strain>
    </source>
</reference>
<accession>A0ABX8SJB6</accession>
<dbReference type="Proteomes" id="UP000824504">
    <property type="component" value="Chromosome"/>
</dbReference>
<evidence type="ECO:0000313" key="3">
    <source>
        <dbReference type="Proteomes" id="UP000824504"/>
    </source>
</evidence>